<evidence type="ECO:0000256" key="2">
    <source>
        <dbReference type="ARBA" id="ARBA00006054"/>
    </source>
</evidence>
<feature type="binding site" evidence="7">
    <location>
        <position position="146"/>
    </location>
    <ligand>
        <name>NAD(+)</name>
        <dbReference type="ChEBI" id="CHEBI:57540"/>
    </ligand>
</feature>
<dbReference type="InterPro" id="IPR015955">
    <property type="entry name" value="Lactate_DH/Glyco_Ohase_4_C"/>
</dbReference>
<protein>
    <recommendedName>
        <fullName evidence="3 7">L-lactate dehydrogenase</fullName>
        <shortName evidence="7">L-LDH</shortName>
        <ecNumber evidence="3 7">1.1.1.27</ecNumber>
    </recommendedName>
</protein>
<evidence type="ECO:0000256" key="5">
    <source>
        <dbReference type="ARBA" id="ARBA00023027"/>
    </source>
</evidence>
<evidence type="ECO:0000256" key="10">
    <source>
        <dbReference type="PIRSR" id="PIRSR000102-3"/>
    </source>
</evidence>
<evidence type="ECO:0000256" key="6">
    <source>
        <dbReference type="ARBA" id="ARBA00049258"/>
    </source>
</evidence>
<feature type="binding site" evidence="7 9">
    <location>
        <position position="91"/>
    </location>
    <ligand>
        <name>substrate</name>
    </ligand>
</feature>
<dbReference type="GO" id="GO:0006096">
    <property type="term" value="P:glycolytic process"/>
    <property type="evidence" value="ECO:0007669"/>
    <property type="project" value="UniProtKB-UniRule"/>
</dbReference>
<feature type="binding site" evidence="7">
    <location>
        <begin position="123"/>
        <end position="126"/>
    </location>
    <ligand>
        <name>substrate</name>
    </ligand>
</feature>
<accession>A0A9D1EJ49</accession>
<dbReference type="Gene3D" id="3.40.50.720">
    <property type="entry name" value="NAD(P)-binding Rossmann-like Domain"/>
    <property type="match status" value="1"/>
</dbReference>
<comment type="pathway">
    <text evidence="1 7">Fermentation; pyruvate fermentation to lactate; (S)-lactate from pyruvate: step 1/1.</text>
</comment>
<feature type="binding site" evidence="10">
    <location>
        <position position="98"/>
    </location>
    <ligand>
        <name>NAD(+)</name>
        <dbReference type="ChEBI" id="CHEBI:57540"/>
    </ligand>
</feature>
<dbReference type="PRINTS" id="PR00086">
    <property type="entry name" value="LLDHDRGNASE"/>
</dbReference>
<dbReference type="NCBIfam" id="TIGR01771">
    <property type="entry name" value="L-LDH-NAD"/>
    <property type="match status" value="1"/>
</dbReference>
<feature type="domain" description="Lactate/malate dehydrogenase C-terminal" evidence="12">
    <location>
        <begin position="148"/>
        <end position="312"/>
    </location>
</feature>
<evidence type="ECO:0000256" key="9">
    <source>
        <dbReference type="PIRSR" id="PIRSR000102-2"/>
    </source>
</evidence>
<dbReference type="HAMAP" id="MF_00488">
    <property type="entry name" value="Lactate_dehydrog"/>
    <property type="match status" value="1"/>
</dbReference>
<gene>
    <name evidence="7" type="primary">ldh</name>
    <name evidence="13" type="ORF">IAB98_06260</name>
</gene>
<dbReference type="Pfam" id="PF02866">
    <property type="entry name" value="Ldh_1_C"/>
    <property type="match status" value="1"/>
</dbReference>
<dbReference type="PANTHER" id="PTHR43128:SF16">
    <property type="entry name" value="L-LACTATE DEHYDROGENASE"/>
    <property type="match status" value="1"/>
</dbReference>
<dbReference type="PIRSF" id="PIRSF000102">
    <property type="entry name" value="Lac_mal_DH"/>
    <property type="match status" value="1"/>
</dbReference>
<feature type="binding site" evidence="7">
    <location>
        <position position="104"/>
    </location>
    <ligand>
        <name>NAD(+)</name>
        <dbReference type="ChEBI" id="CHEBI:57540"/>
    </ligand>
</feature>
<feature type="binding site" evidence="9">
    <location>
        <position position="123"/>
    </location>
    <ligand>
        <name>substrate</name>
    </ligand>
</feature>
<dbReference type="GO" id="GO:0005737">
    <property type="term" value="C:cytoplasm"/>
    <property type="evidence" value="ECO:0007669"/>
    <property type="project" value="UniProtKB-SubCell"/>
</dbReference>
<feature type="binding site" evidence="7">
    <location>
        <position position="68"/>
    </location>
    <ligand>
        <name>NAD(+)</name>
        <dbReference type="ChEBI" id="CHEBI:57540"/>
    </ligand>
</feature>
<keyword evidence="5 7" id="KW-0520">NAD</keyword>
<dbReference type="InterPro" id="IPR036291">
    <property type="entry name" value="NAD(P)-bd_dom_sf"/>
</dbReference>
<dbReference type="Proteomes" id="UP000886841">
    <property type="component" value="Unassembled WGS sequence"/>
</dbReference>
<evidence type="ECO:0000256" key="8">
    <source>
        <dbReference type="PIRSR" id="PIRSR000102-1"/>
    </source>
</evidence>
<dbReference type="FunFam" id="3.40.50.720:FF:000018">
    <property type="entry name" value="Malate dehydrogenase"/>
    <property type="match status" value="1"/>
</dbReference>
<evidence type="ECO:0000259" key="12">
    <source>
        <dbReference type="Pfam" id="PF02866"/>
    </source>
</evidence>
<feature type="binding site" evidence="7">
    <location>
        <begin position="82"/>
        <end position="83"/>
    </location>
    <ligand>
        <name>NAD(+)</name>
        <dbReference type="ChEBI" id="CHEBI:57540"/>
    </ligand>
</feature>
<feature type="active site" description="Proton acceptor" evidence="7 8">
    <location>
        <position position="178"/>
    </location>
</feature>
<comment type="function">
    <text evidence="7">Catalyzes the conversion of lactate to pyruvate.</text>
</comment>
<dbReference type="SUPFAM" id="SSF56327">
    <property type="entry name" value="LDH C-terminal domain-like"/>
    <property type="match status" value="1"/>
</dbReference>
<dbReference type="InterPro" id="IPR022383">
    <property type="entry name" value="Lactate/malate_DH_C"/>
</dbReference>
<comment type="subunit">
    <text evidence="7">Homotetramer.</text>
</comment>
<feature type="binding site" evidence="7">
    <location>
        <position position="17"/>
    </location>
    <ligand>
        <name>NAD(+)</name>
        <dbReference type="ChEBI" id="CHEBI:57540"/>
    </ligand>
</feature>
<evidence type="ECO:0000256" key="3">
    <source>
        <dbReference type="ARBA" id="ARBA00012967"/>
    </source>
</evidence>
<dbReference type="Gene3D" id="3.90.110.10">
    <property type="entry name" value="Lactate dehydrogenase/glycoside hydrolase, family 4, C-terminal"/>
    <property type="match status" value="1"/>
</dbReference>
<comment type="subcellular location">
    <subcellularLocation>
        <location evidence="7">Cytoplasm</location>
    </subcellularLocation>
</comment>
<comment type="caution">
    <text evidence="13">The sequence shown here is derived from an EMBL/GenBank/DDBJ whole genome shotgun (WGS) entry which is preliminary data.</text>
</comment>
<feature type="binding site" evidence="7">
    <location>
        <position position="43"/>
    </location>
    <ligand>
        <name>NAD(+)</name>
        <dbReference type="ChEBI" id="CHEBI:57540"/>
    </ligand>
</feature>
<dbReference type="InterPro" id="IPR001236">
    <property type="entry name" value="Lactate/malate_DH_N"/>
</dbReference>
<dbReference type="InterPro" id="IPR011304">
    <property type="entry name" value="L-lactate_DH"/>
</dbReference>
<dbReference type="PROSITE" id="PS00064">
    <property type="entry name" value="L_LDH"/>
    <property type="match status" value="1"/>
</dbReference>
<dbReference type="EMBL" id="DVHU01000059">
    <property type="protein sequence ID" value="HIR93003.1"/>
    <property type="molecule type" value="Genomic_DNA"/>
</dbReference>
<evidence type="ECO:0000313" key="13">
    <source>
        <dbReference type="EMBL" id="HIR93003.1"/>
    </source>
</evidence>
<dbReference type="EC" id="1.1.1.27" evidence="3 7"/>
<dbReference type="Pfam" id="PF00056">
    <property type="entry name" value="Ldh_1_N"/>
    <property type="match status" value="1"/>
</dbReference>
<comment type="caution">
    <text evidence="7">Lacks conserved residue(s) required for the propagation of feature annotation.</text>
</comment>
<feature type="binding site" evidence="9">
    <location>
        <position position="154"/>
    </location>
    <ligand>
        <name>substrate</name>
    </ligand>
</feature>
<dbReference type="InterPro" id="IPR018177">
    <property type="entry name" value="L-lactate_DH_AS"/>
</dbReference>
<dbReference type="SUPFAM" id="SSF51735">
    <property type="entry name" value="NAD(P)-binding Rossmann-fold domains"/>
    <property type="match status" value="1"/>
</dbReference>
<organism evidence="13 14">
    <name type="scientific">Candidatus Egerieimonas intestinavium</name>
    <dbReference type="NCBI Taxonomy" id="2840777"/>
    <lineage>
        <taxon>Bacteria</taxon>
        <taxon>Bacillati</taxon>
        <taxon>Bacillota</taxon>
        <taxon>Clostridia</taxon>
        <taxon>Lachnospirales</taxon>
        <taxon>Lachnospiraceae</taxon>
        <taxon>Lachnospiraceae incertae sedis</taxon>
        <taxon>Candidatus Egerieimonas</taxon>
    </lineage>
</organism>
<feature type="binding site" evidence="7">
    <location>
        <position position="230"/>
    </location>
    <ligand>
        <name>substrate</name>
    </ligand>
</feature>
<reference evidence="13" key="1">
    <citation type="submission" date="2020-10" db="EMBL/GenBank/DDBJ databases">
        <authorList>
            <person name="Gilroy R."/>
        </authorList>
    </citation>
    <scope>NUCLEOTIDE SEQUENCE</scope>
    <source>
        <strain evidence="13">ChiSxjej1B13-7041</strain>
    </source>
</reference>
<evidence type="ECO:0000256" key="4">
    <source>
        <dbReference type="ARBA" id="ARBA00023002"/>
    </source>
</evidence>
<dbReference type="AlphaFoldDB" id="A0A9D1EJ49"/>
<comment type="similarity">
    <text evidence="2 7">Belongs to the LDH/MDH superfamily. LDH family.</text>
</comment>
<keyword evidence="7" id="KW-0963">Cytoplasm</keyword>
<name>A0A9D1EJ49_9FIRM</name>
<evidence type="ECO:0000313" key="14">
    <source>
        <dbReference type="Proteomes" id="UP000886841"/>
    </source>
</evidence>
<evidence type="ECO:0000256" key="1">
    <source>
        <dbReference type="ARBA" id="ARBA00004843"/>
    </source>
</evidence>
<comment type="catalytic activity">
    <reaction evidence="6 7">
        <text>(S)-lactate + NAD(+) = pyruvate + NADH + H(+)</text>
        <dbReference type="Rhea" id="RHEA:23444"/>
        <dbReference type="ChEBI" id="CHEBI:15361"/>
        <dbReference type="ChEBI" id="CHEBI:15378"/>
        <dbReference type="ChEBI" id="CHEBI:16651"/>
        <dbReference type="ChEBI" id="CHEBI:57540"/>
        <dbReference type="ChEBI" id="CHEBI:57945"/>
        <dbReference type="EC" id="1.1.1.27"/>
    </reaction>
</comment>
<reference evidence="13" key="2">
    <citation type="journal article" date="2021" name="PeerJ">
        <title>Extensive microbial diversity within the chicken gut microbiome revealed by metagenomics and culture.</title>
        <authorList>
            <person name="Gilroy R."/>
            <person name="Ravi A."/>
            <person name="Getino M."/>
            <person name="Pursley I."/>
            <person name="Horton D.L."/>
            <person name="Alikhan N.F."/>
            <person name="Baker D."/>
            <person name="Gharbi K."/>
            <person name="Hall N."/>
            <person name="Watson M."/>
            <person name="Adriaenssens E.M."/>
            <person name="Foster-Nyarko E."/>
            <person name="Jarju S."/>
            <person name="Secka A."/>
            <person name="Antonio M."/>
            <person name="Oren A."/>
            <person name="Chaudhuri R.R."/>
            <person name="La Ragione R."/>
            <person name="Hildebrand F."/>
            <person name="Pallen M.J."/>
        </authorList>
    </citation>
    <scope>NUCLEOTIDE SEQUENCE</scope>
    <source>
        <strain evidence="13">ChiSxjej1B13-7041</strain>
    </source>
</reference>
<feature type="binding site" evidence="10">
    <location>
        <begin position="13"/>
        <end position="18"/>
    </location>
    <ligand>
        <name>NAD(+)</name>
        <dbReference type="ChEBI" id="CHEBI:57540"/>
    </ligand>
</feature>
<dbReference type="NCBIfam" id="NF004863">
    <property type="entry name" value="PRK06223.1"/>
    <property type="match status" value="1"/>
</dbReference>
<dbReference type="InterPro" id="IPR001557">
    <property type="entry name" value="L-lactate/malate_DH"/>
</dbReference>
<sequence>MAITIKSKIVVIGAGNVGEAIGYTLMLRRQASDIVLVDLNENRAKGSALDIAHGTAFSRQSRIRMGGYEECADAEAIIITAGVARKPGQTRLDLAKTNVGIIRSITENIMRYADNPLIVVVSNPVDISTYIVQQTSGLPANRVIGTGTSLDTARFRYLLSEACKVDVCDINAYILGEHGDSQVAIWSSASVAGEPILDFITRNRIVLNQETIAQKAKDSGAKVISLKGATFYGIAMCTSRIVEALLTDENSILPVGHVLEPKFGPLADVSISLPCVLNRSGIARVMRIPLNDQEMAALEASAKTLRDFMASVLND</sequence>
<feature type="binding site" evidence="7 10">
    <location>
        <position position="38"/>
    </location>
    <ligand>
        <name>NAD(+)</name>
        <dbReference type="ChEBI" id="CHEBI:57540"/>
    </ligand>
</feature>
<dbReference type="GO" id="GO:0004459">
    <property type="term" value="F:L-lactate dehydrogenase (NAD+) activity"/>
    <property type="evidence" value="ECO:0007669"/>
    <property type="project" value="UniProtKB-UniRule"/>
</dbReference>
<feature type="binding site" evidence="7 10">
    <location>
        <begin position="121"/>
        <end position="123"/>
    </location>
    <ligand>
        <name>NAD(+)</name>
        <dbReference type="ChEBI" id="CHEBI:57540"/>
    </ligand>
</feature>
<dbReference type="GO" id="GO:0006089">
    <property type="term" value="P:lactate metabolic process"/>
    <property type="evidence" value="ECO:0007669"/>
    <property type="project" value="TreeGrafter"/>
</dbReference>
<keyword evidence="4 7" id="KW-0560">Oxidoreductase</keyword>
<dbReference type="PANTHER" id="PTHR43128">
    <property type="entry name" value="L-2-HYDROXYCARBOXYLATE DEHYDROGENASE (NAD(P)(+))"/>
    <property type="match status" value="1"/>
</dbReference>
<evidence type="ECO:0000256" key="7">
    <source>
        <dbReference type="HAMAP-Rule" id="MF_00488"/>
    </source>
</evidence>
<feature type="binding site" evidence="7">
    <location>
        <begin position="151"/>
        <end position="154"/>
    </location>
    <ligand>
        <name>substrate</name>
    </ligand>
</feature>
<evidence type="ECO:0000259" key="11">
    <source>
        <dbReference type="Pfam" id="PF00056"/>
    </source>
</evidence>
<feature type="binding site" evidence="9">
    <location>
        <position position="85"/>
    </location>
    <ligand>
        <name>substrate</name>
    </ligand>
</feature>
<dbReference type="NCBIfam" id="NF000824">
    <property type="entry name" value="PRK00066.1"/>
    <property type="match status" value="1"/>
</dbReference>
<feature type="domain" description="Lactate/malate dehydrogenase N-terminal" evidence="11">
    <location>
        <begin position="8"/>
        <end position="145"/>
    </location>
</feature>
<proteinExistence type="inferred from homology"/>